<dbReference type="Proteomes" id="UP000182584">
    <property type="component" value="Unassembled WGS sequence"/>
</dbReference>
<sequence length="79" mass="9189">MFLAREEKEVLYVYGCPSLENTRRRLGMVCMLMVDPVTKANACSLRNKLAELDCQLRYYFIYAEVREELGDLIYKGDVA</sequence>
<gene>
    <name evidence="1" type="ORF">SAMN04487884_12566</name>
</gene>
<dbReference type="EMBL" id="FOGJ01000025">
    <property type="protein sequence ID" value="SES26138.1"/>
    <property type="molecule type" value="Genomic_DNA"/>
</dbReference>
<name>A0A1H9VX72_BUTFI</name>
<evidence type="ECO:0000313" key="1">
    <source>
        <dbReference type="EMBL" id="SES26138.1"/>
    </source>
</evidence>
<dbReference type="OrthoDB" id="1650579at2"/>
<evidence type="ECO:0000313" key="2">
    <source>
        <dbReference type="Proteomes" id="UP000182584"/>
    </source>
</evidence>
<accession>A0A1H9VX72</accession>
<proteinExistence type="predicted"/>
<reference evidence="1 2" key="1">
    <citation type="submission" date="2016-10" db="EMBL/GenBank/DDBJ databases">
        <authorList>
            <person name="de Groot N.N."/>
        </authorList>
    </citation>
    <scope>NUCLEOTIDE SEQUENCE [LARGE SCALE GENOMIC DNA]</scope>
    <source>
        <strain evidence="1 2">AR40</strain>
    </source>
</reference>
<protein>
    <submittedName>
        <fullName evidence="1">Uncharacterized protein</fullName>
    </submittedName>
</protein>
<organism evidence="1 2">
    <name type="scientific">Butyrivibrio fibrisolvens</name>
    <dbReference type="NCBI Taxonomy" id="831"/>
    <lineage>
        <taxon>Bacteria</taxon>
        <taxon>Bacillati</taxon>
        <taxon>Bacillota</taxon>
        <taxon>Clostridia</taxon>
        <taxon>Lachnospirales</taxon>
        <taxon>Lachnospiraceae</taxon>
        <taxon>Butyrivibrio</taxon>
    </lineage>
</organism>
<dbReference type="AlphaFoldDB" id="A0A1H9VX72"/>